<dbReference type="InterPro" id="IPR031961">
    <property type="entry name" value="DUF4780"/>
</dbReference>
<organism evidence="3 4">
    <name type="scientific">Brassicogethes aeneus</name>
    <name type="common">Rape pollen beetle</name>
    <name type="synonym">Meligethes aeneus</name>
    <dbReference type="NCBI Taxonomy" id="1431903"/>
    <lineage>
        <taxon>Eukaryota</taxon>
        <taxon>Metazoa</taxon>
        <taxon>Ecdysozoa</taxon>
        <taxon>Arthropoda</taxon>
        <taxon>Hexapoda</taxon>
        <taxon>Insecta</taxon>
        <taxon>Pterygota</taxon>
        <taxon>Neoptera</taxon>
        <taxon>Endopterygota</taxon>
        <taxon>Coleoptera</taxon>
        <taxon>Polyphaga</taxon>
        <taxon>Cucujiformia</taxon>
        <taxon>Nitidulidae</taxon>
        <taxon>Meligethinae</taxon>
        <taxon>Brassicogethes</taxon>
    </lineage>
</organism>
<protein>
    <recommendedName>
        <fullName evidence="2">DUF4780 domain-containing protein</fullName>
    </recommendedName>
</protein>
<evidence type="ECO:0000256" key="1">
    <source>
        <dbReference type="SAM" id="MobiDB-lite"/>
    </source>
</evidence>
<dbReference type="Proteomes" id="UP001154078">
    <property type="component" value="Chromosome 2"/>
</dbReference>
<keyword evidence="4" id="KW-1185">Reference proteome</keyword>
<sequence>MVKISPVKIGQNLGQLTRHNPKTEHIFQSDSSTFANSQVVKKTRTETSGSLEEALAAKKVTITLEGFPKVKMNVEQLTALRASIEEAQEDIPEELWPISFTRCNYKSGSMVVTCEDAKSARWLMEAVPILHPWKGARLQAKQEDVIPNFCVCRAFFPDKGGQKLETERVLKKLRVSNRGLNTSLWTVNKCIPLEKGHIWYFSMDKVSRKVLGDLSMVASFGMKRLKFSEIGSAKKKNHAVIAATPSTSLAFKETGKEADKNEDVPEATATCQSEPMEEEIIDLCSYED</sequence>
<dbReference type="Pfam" id="PF16012">
    <property type="entry name" value="DUF4780"/>
    <property type="match status" value="1"/>
</dbReference>
<gene>
    <name evidence="3" type="ORF">MELIAE_LOCUS4020</name>
</gene>
<feature type="domain" description="DUF4780" evidence="2">
    <location>
        <begin position="59"/>
        <end position="227"/>
    </location>
</feature>
<feature type="region of interest" description="Disordered" evidence="1">
    <location>
        <begin position="253"/>
        <end position="272"/>
    </location>
</feature>
<feature type="compositionally biased region" description="Basic and acidic residues" evidence="1">
    <location>
        <begin position="253"/>
        <end position="263"/>
    </location>
</feature>
<dbReference type="OrthoDB" id="6778199at2759"/>
<dbReference type="AlphaFoldDB" id="A0A9P0FES5"/>
<proteinExistence type="predicted"/>
<dbReference type="EMBL" id="OV121133">
    <property type="protein sequence ID" value="CAH0551413.1"/>
    <property type="molecule type" value="Genomic_DNA"/>
</dbReference>
<evidence type="ECO:0000313" key="4">
    <source>
        <dbReference type="Proteomes" id="UP001154078"/>
    </source>
</evidence>
<evidence type="ECO:0000259" key="2">
    <source>
        <dbReference type="Pfam" id="PF16012"/>
    </source>
</evidence>
<accession>A0A9P0FES5</accession>
<name>A0A9P0FES5_BRAAE</name>
<evidence type="ECO:0000313" key="3">
    <source>
        <dbReference type="EMBL" id="CAH0551413.1"/>
    </source>
</evidence>
<reference evidence="3" key="1">
    <citation type="submission" date="2021-12" db="EMBL/GenBank/DDBJ databases">
        <authorList>
            <person name="King R."/>
        </authorList>
    </citation>
    <scope>NUCLEOTIDE SEQUENCE</scope>
</reference>